<dbReference type="EMBL" id="LXQA011037637">
    <property type="protein sequence ID" value="MCI82198.1"/>
    <property type="molecule type" value="Genomic_DNA"/>
</dbReference>
<comment type="caution">
    <text evidence="1">The sequence shown here is derived from an EMBL/GenBank/DDBJ whole genome shotgun (WGS) entry which is preliminary data.</text>
</comment>
<proteinExistence type="predicted"/>
<evidence type="ECO:0000313" key="1">
    <source>
        <dbReference type="EMBL" id="MCI82198.1"/>
    </source>
</evidence>
<organism evidence="1 2">
    <name type="scientific">Trifolium medium</name>
    <dbReference type="NCBI Taxonomy" id="97028"/>
    <lineage>
        <taxon>Eukaryota</taxon>
        <taxon>Viridiplantae</taxon>
        <taxon>Streptophyta</taxon>
        <taxon>Embryophyta</taxon>
        <taxon>Tracheophyta</taxon>
        <taxon>Spermatophyta</taxon>
        <taxon>Magnoliopsida</taxon>
        <taxon>eudicotyledons</taxon>
        <taxon>Gunneridae</taxon>
        <taxon>Pentapetalae</taxon>
        <taxon>rosids</taxon>
        <taxon>fabids</taxon>
        <taxon>Fabales</taxon>
        <taxon>Fabaceae</taxon>
        <taxon>Papilionoideae</taxon>
        <taxon>50 kb inversion clade</taxon>
        <taxon>NPAAA clade</taxon>
        <taxon>Hologalegina</taxon>
        <taxon>IRL clade</taxon>
        <taxon>Trifolieae</taxon>
        <taxon>Trifolium</taxon>
    </lineage>
</organism>
<protein>
    <submittedName>
        <fullName evidence="1">Retrotransposon protein putative unclassified</fullName>
    </submittedName>
</protein>
<name>A0A392V1M6_9FABA</name>
<feature type="non-terminal residue" evidence="1">
    <location>
        <position position="55"/>
    </location>
</feature>
<keyword evidence="2" id="KW-1185">Reference proteome</keyword>
<dbReference type="Proteomes" id="UP000265520">
    <property type="component" value="Unassembled WGS sequence"/>
</dbReference>
<dbReference type="AlphaFoldDB" id="A0A392V1M6"/>
<evidence type="ECO:0000313" key="2">
    <source>
        <dbReference type="Proteomes" id="UP000265520"/>
    </source>
</evidence>
<accession>A0A392V1M6</accession>
<reference evidence="1 2" key="1">
    <citation type="journal article" date="2018" name="Front. Plant Sci.">
        <title>Red Clover (Trifolium pratense) and Zigzag Clover (T. medium) - A Picture of Genomic Similarities and Differences.</title>
        <authorList>
            <person name="Dluhosova J."/>
            <person name="Istvanek J."/>
            <person name="Nedelnik J."/>
            <person name="Repkova J."/>
        </authorList>
    </citation>
    <scope>NUCLEOTIDE SEQUENCE [LARGE SCALE GENOMIC DNA]</scope>
    <source>
        <strain evidence="2">cv. 10/8</strain>
        <tissue evidence="1">Leaf</tissue>
    </source>
</reference>
<sequence>MDEEMKTHEKNGISQTYKIDYDERFVPVAKMDTFLTAYSKWGMHWFLHGDLEEEV</sequence>